<evidence type="ECO:0000256" key="2">
    <source>
        <dbReference type="ARBA" id="ARBA00022741"/>
    </source>
</evidence>
<comment type="caution">
    <text evidence="9">Lacks conserved residue(s) required for the propagation of feature annotation.</text>
</comment>
<gene>
    <name evidence="9" type="primary">rho</name>
    <name evidence="15" type="ORF">F4557_007094</name>
    <name evidence="14" type="ORF">GCM10009546_68590</name>
</gene>
<organism evidence="15 16">
    <name type="scientific">Actinomadura livida</name>
    <dbReference type="NCBI Taxonomy" id="79909"/>
    <lineage>
        <taxon>Bacteria</taxon>
        <taxon>Bacillati</taxon>
        <taxon>Actinomycetota</taxon>
        <taxon>Actinomycetes</taxon>
        <taxon>Streptosporangiales</taxon>
        <taxon>Thermomonosporaceae</taxon>
        <taxon>Actinomadura</taxon>
    </lineage>
</organism>
<keyword evidence="5 9" id="KW-0067">ATP-binding</keyword>
<feature type="binding site" evidence="9">
    <location>
        <position position="204"/>
    </location>
    <ligand>
        <name>ATP</name>
        <dbReference type="ChEBI" id="CHEBI:30616"/>
    </ligand>
</feature>
<evidence type="ECO:0000313" key="16">
    <source>
        <dbReference type="Proteomes" id="UP000549343"/>
    </source>
</evidence>
<dbReference type="GO" id="GO:0016787">
    <property type="term" value="F:hydrolase activity"/>
    <property type="evidence" value="ECO:0007669"/>
    <property type="project" value="UniProtKB-KW"/>
</dbReference>
<dbReference type="AlphaFoldDB" id="A0A7W7IKA2"/>
<keyword evidence="7 9" id="KW-0805">Transcription regulation</keyword>
<dbReference type="SMART" id="SM00382">
    <property type="entry name" value="AAA"/>
    <property type="match status" value="1"/>
</dbReference>
<evidence type="ECO:0000256" key="6">
    <source>
        <dbReference type="ARBA" id="ARBA00022884"/>
    </source>
</evidence>
<keyword evidence="3 9" id="KW-0378">Hydrolase</keyword>
<evidence type="ECO:0000256" key="5">
    <source>
        <dbReference type="ARBA" id="ARBA00022840"/>
    </source>
</evidence>
<reference evidence="15 16" key="3">
    <citation type="submission" date="2020-08" db="EMBL/GenBank/DDBJ databases">
        <title>Sequencing the genomes of 1000 actinobacteria strains.</title>
        <authorList>
            <person name="Klenk H.-P."/>
        </authorList>
    </citation>
    <scope>NUCLEOTIDE SEQUENCE [LARGE SCALE GENOMIC DNA]</scope>
    <source>
        <strain evidence="15 16">DSM 44772</strain>
    </source>
</reference>
<evidence type="ECO:0000256" key="9">
    <source>
        <dbReference type="HAMAP-Rule" id="MF_01884"/>
    </source>
</evidence>
<dbReference type="NCBIfam" id="TIGR00767">
    <property type="entry name" value="rho"/>
    <property type="match status" value="1"/>
</dbReference>
<evidence type="ECO:0000256" key="12">
    <source>
        <dbReference type="SAM" id="MobiDB-lite"/>
    </source>
</evidence>
<dbReference type="Gene3D" id="3.40.50.300">
    <property type="entry name" value="P-loop containing nucleotide triphosphate hydrolases"/>
    <property type="match status" value="1"/>
</dbReference>
<keyword evidence="4 9" id="KW-0347">Helicase</keyword>
<dbReference type="CDD" id="cd01128">
    <property type="entry name" value="rho_factor_C"/>
    <property type="match status" value="1"/>
</dbReference>
<dbReference type="Gene3D" id="2.40.50.140">
    <property type="entry name" value="Nucleic acid-binding proteins"/>
    <property type="match status" value="1"/>
</dbReference>
<dbReference type="SUPFAM" id="SSF50249">
    <property type="entry name" value="Nucleic acid-binding proteins"/>
    <property type="match status" value="1"/>
</dbReference>
<evidence type="ECO:0000256" key="11">
    <source>
        <dbReference type="PROSITE-ProRule" id="PRU01203"/>
    </source>
</evidence>
<reference evidence="17" key="2">
    <citation type="journal article" date="2019" name="Int. J. Syst. Evol. Microbiol.">
        <title>The Global Catalogue of Microorganisms (GCM) 10K type strain sequencing project: providing services to taxonomists for standard genome sequencing and annotation.</title>
        <authorList>
            <consortium name="The Broad Institute Genomics Platform"/>
            <consortium name="The Broad Institute Genome Sequencing Center for Infectious Disease"/>
            <person name="Wu L."/>
            <person name="Ma J."/>
        </authorList>
    </citation>
    <scope>NUCLEOTIDE SEQUENCE [LARGE SCALE GENOMIC DNA]</scope>
    <source>
        <strain evidence="17">JCM 10667</strain>
    </source>
</reference>
<comment type="subunit">
    <text evidence="9">Homohexamer. The homohexamer assembles into an open ring structure.</text>
</comment>
<dbReference type="GO" id="GO:0005524">
    <property type="term" value="F:ATP binding"/>
    <property type="evidence" value="ECO:0007669"/>
    <property type="project" value="UniProtKB-UniRule"/>
</dbReference>
<dbReference type="Proteomes" id="UP000549343">
    <property type="component" value="Unassembled WGS sequence"/>
</dbReference>
<dbReference type="InterPro" id="IPR000194">
    <property type="entry name" value="ATPase_F1/V1/A1_a/bsu_nucl-bd"/>
</dbReference>
<dbReference type="GO" id="GO:0006353">
    <property type="term" value="P:DNA-templated transcription termination"/>
    <property type="evidence" value="ECO:0007669"/>
    <property type="project" value="UniProtKB-UniRule"/>
</dbReference>
<comment type="function">
    <text evidence="9">Facilitates transcription termination by a mechanism that involves Rho binding to the nascent RNA, activation of Rho's RNA-dependent ATPase activity, and release of the mRNA from the DNA template.</text>
</comment>
<feature type="domain" description="Rho RNA-BD" evidence="13">
    <location>
        <begin position="47"/>
        <end position="120"/>
    </location>
</feature>
<dbReference type="InterPro" id="IPR011113">
    <property type="entry name" value="Rho_RNA-bd"/>
</dbReference>
<feature type="binding site" evidence="9">
    <location>
        <begin position="173"/>
        <end position="178"/>
    </location>
    <ligand>
        <name>ATP</name>
        <dbReference type="ChEBI" id="CHEBI:30616"/>
    </ligand>
</feature>
<reference evidence="14" key="4">
    <citation type="submission" date="2023-12" db="EMBL/GenBank/DDBJ databases">
        <authorList>
            <person name="Sun Q."/>
            <person name="Inoue M."/>
        </authorList>
    </citation>
    <scope>NUCLEOTIDE SEQUENCE</scope>
    <source>
        <strain evidence="14">JCM 10667</strain>
    </source>
</reference>
<dbReference type="EC" id="3.6.4.-" evidence="9 10"/>
<dbReference type="HAMAP" id="MF_01884">
    <property type="entry name" value="Rho"/>
    <property type="match status" value="1"/>
</dbReference>
<evidence type="ECO:0000313" key="17">
    <source>
        <dbReference type="Proteomes" id="UP001501427"/>
    </source>
</evidence>
<feature type="compositionally biased region" description="Basic and acidic residues" evidence="12">
    <location>
        <begin position="11"/>
        <end position="21"/>
    </location>
</feature>
<evidence type="ECO:0000259" key="13">
    <source>
        <dbReference type="PROSITE" id="PS51856"/>
    </source>
</evidence>
<protein>
    <recommendedName>
        <fullName evidence="9 10">Transcription termination factor Rho</fullName>
        <ecNumber evidence="9 10">3.6.4.-</ecNumber>
    </recommendedName>
    <alternativeName>
        <fullName evidence="9">ATP-dependent helicase Rho</fullName>
    </alternativeName>
</protein>
<evidence type="ECO:0000256" key="7">
    <source>
        <dbReference type="ARBA" id="ARBA00023015"/>
    </source>
</evidence>
<dbReference type="PROSITE" id="PS51856">
    <property type="entry name" value="RHO_RNA_BD"/>
    <property type="match status" value="1"/>
</dbReference>
<name>A0A7W7IKA2_9ACTN</name>
<dbReference type="InterPro" id="IPR041703">
    <property type="entry name" value="Rho_factor_ATP-bd"/>
</dbReference>
<sequence>MSASTLTTERPPAERRGERKPQAHGVAAQGARKGGRQGRRPADDAPAVPFHGILAVQDKHAFVRTSGYHTGPDDVHVSLAQVKANNLRPGDAVAGTARPPKTSRDKFASLAHVETVNGVPPAEAAHRPEFGKLTPLFPDERLRLDTGPLATRVIDLIAPIGKGQRGLIVSPPKVGKTMVMQAVANAIAENNPEVHLMVVLVDERPEEVTDMERSIRGEVVHSTFDRPAQEHTALAELAVERAKRLVEQGHDVVMLLDSITRLGRAYNLAAPSSSRILAGGVATTAIYPPKKFFGAARNIENGGSLTILATALVETGSRMDDVFFEEYKGTGNMELKLDRGLADRRVFPAVDIEASGTRRDELLMSPEELALSWRLRRALQGLDKQQAVEQLLEKMKGTSSNAEFLLRLQQTT</sequence>
<keyword evidence="8 9" id="KW-0804">Transcription</keyword>
<dbReference type="InterPro" id="IPR012340">
    <property type="entry name" value="NA-bd_OB-fold"/>
</dbReference>
<dbReference type="EMBL" id="BAAAHD010000087">
    <property type="protein sequence ID" value="GAA0596785.1"/>
    <property type="molecule type" value="Genomic_DNA"/>
</dbReference>
<keyword evidence="6 9" id="KW-0694">RNA-binding</keyword>
<evidence type="ECO:0000256" key="4">
    <source>
        <dbReference type="ARBA" id="ARBA00022806"/>
    </source>
</evidence>
<dbReference type="Pfam" id="PF00006">
    <property type="entry name" value="ATP-synt_ab"/>
    <property type="match status" value="1"/>
</dbReference>
<dbReference type="GO" id="GO:0004386">
    <property type="term" value="F:helicase activity"/>
    <property type="evidence" value="ECO:0007669"/>
    <property type="project" value="UniProtKB-UniRule"/>
</dbReference>
<evidence type="ECO:0000256" key="3">
    <source>
        <dbReference type="ARBA" id="ARBA00022801"/>
    </source>
</evidence>
<feature type="binding site" evidence="9">
    <location>
        <begin position="161"/>
        <end position="166"/>
    </location>
    <ligand>
        <name>ATP</name>
        <dbReference type="ChEBI" id="CHEBI:30616"/>
    </ligand>
</feature>
<evidence type="ECO:0000256" key="10">
    <source>
        <dbReference type="NCBIfam" id="TIGR00767"/>
    </source>
</evidence>
<accession>A0A7W7IKA2</accession>
<keyword evidence="1 9" id="KW-0806">Transcription termination</keyword>
<keyword evidence="2 9" id="KW-0547">Nucleotide-binding</keyword>
<dbReference type="InterPro" id="IPR027417">
    <property type="entry name" value="P-loop_NTPase"/>
</dbReference>
<dbReference type="InterPro" id="IPR004665">
    <property type="entry name" value="Term_rho"/>
</dbReference>
<evidence type="ECO:0000313" key="15">
    <source>
        <dbReference type="EMBL" id="MBB4778676.1"/>
    </source>
</evidence>
<dbReference type="NCBIfam" id="NF006886">
    <property type="entry name" value="PRK09376.1"/>
    <property type="match status" value="1"/>
</dbReference>
<feature type="region of interest" description="Disordered" evidence="12">
    <location>
        <begin position="1"/>
        <end position="46"/>
    </location>
</feature>
<dbReference type="GO" id="GO:0003723">
    <property type="term" value="F:RNA binding"/>
    <property type="evidence" value="ECO:0007669"/>
    <property type="project" value="UniProtKB-UniRule"/>
</dbReference>
<dbReference type="InterPro" id="IPR003593">
    <property type="entry name" value="AAA+_ATPase"/>
</dbReference>
<dbReference type="EMBL" id="JACHMV010000001">
    <property type="protein sequence ID" value="MBB4778676.1"/>
    <property type="molecule type" value="Genomic_DNA"/>
</dbReference>
<evidence type="ECO:0000313" key="14">
    <source>
        <dbReference type="EMBL" id="GAA0596785.1"/>
    </source>
</evidence>
<dbReference type="RefSeq" id="WP_184889845.1">
    <property type="nucleotide sequence ID" value="NZ_BAAAHD010000087.1"/>
</dbReference>
<dbReference type="PANTHER" id="PTHR46425">
    <property type="entry name" value="TRANSCRIPTION TERMINATION FACTOR RHO"/>
    <property type="match status" value="1"/>
</dbReference>
<evidence type="ECO:0000256" key="8">
    <source>
        <dbReference type="ARBA" id="ARBA00023163"/>
    </source>
</evidence>
<dbReference type="GO" id="GO:0008186">
    <property type="term" value="F:ATP-dependent activity, acting on RNA"/>
    <property type="evidence" value="ECO:0007669"/>
    <property type="project" value="UniProtKB-UniRule"/>
</dbReference>
<dbReference type="Pfam" id="PF07497">
    <property type="entry name" value="Rho_RNA_bind"/>
    <property type="match status" value="1"/>
</dbReference>
<proteinExistence type="inferred from homology"/>
<comment type="similarity">
    <text evidence="9 11">Belongs to the Rho family.</text>
</comment>
<reference evidence="14" key="1">
    <citation type="journal article" date="2014" name="Int. J. Syst. Evol. Microbiol.">
        <title>Complete genome of a new Firmicutes species belonging to the dominant human colonic microbiota ('Ruminococcus bicirculans') reveals two chromosomes and a selective capacity to utilize plant glucans.</title>
        <authorList>
            <consortium name="NISC Comparative Sequencing Program"/>
            <person name="Wegmann U."/>
            <person name="Louis P."/>
            <person name="Goesmann A."/>
            <person name="Henrissat B."/>
            <person name="Duncan S.H."/>
            <person name="Flint H.J."/>
        </authorList>
    </citation>
    <scope>NUCLEOTIDE SEQUENCE</scope>
    <source>
        <strain evidence="14">JCM 10667</strain>
    </source>
</reference>
<keyword evidence="17" id="KW-1185">Reference proteome</keyword>
<dbReference type="Proteomes" id="UP001501427">
    <property type="component" value="Unassembled WGS sequence"/>
</dbReference>
<evidence type="ECO:0000256" key="1">
    <source>
        <dbReference type="ARBA" id="ARBA00022472"/>
    </source>
</evidence>
<comment type="caution">
    <text evidence="15">The sequence shown here is derived from an EMBL/GenBank/DDBJ whole genome shotgun (WGS) entry which is preliminary data.</text>
</comment>
<dbReference type="PANTHER" id="PTHR46425:SF1">
    <property type="entry name" value="TRANSCRIPTION TERMINATION FACTOR RHO"/>
    <property type="match status" value="1"/>
</dbReference>
<dbReference type="SUPFAM" id="SSF52540">
    <property type="entry name" value="P-loop containing nucleoside triphosphate hydrolases"/>
    <property type="match status" value="1"/>
</dbReference>